<dbReference type="GO" id="GO:0016788">
    <property type="term" value="F:hydrolase activity, acting on ester bonds"/>
    <property type="evidence" value="ECO:0007669"/>
    <property type="project" value="InterPro"/>
</dbReference>
<dbReference type="PANTHER" id="PTHR47197">
    <property type="entry name" value="PROTEIN NIRF"/>
    <property type="match status" value="1"/>
</dbReference>
<dbReference type="SUPFAM" id="SSF53649">
    <property type="entry name" value="Alkaline phosphatase-like"/>
    <property type="match status" value="1"/>
</dbReference>
<dbReference type="Gene3D" id="2.130.10.10">
    <property type="entry name" value="YVTN repeat-like/Quinoprotein amine dehydrogenase"/>
    <property type="match status" value="2"/>
</dbReference>
<dbReference type="InterPro" id="IPR051200">
    <property type="entry name" value="Host-pathogen_enzymatic-act"/>
</dbReference>
<dbReference type="SUPFAM" id="SSF50969">
    <property type="entry name" value="YVTN repeat-like/Quinoprotein amine dehydrogenase"/>
    <property type="match status" value="1"/>
</dbReference>
<dbReference type="Pfam" id="PF04185">
    <property type="entry name" value="Phosphoesterase"/>
    <property type="match status" value="1"/>
</dbReference>
<keyword evidence="7" id="KW-1185">Reference proteome</keyword>
<feature type="domain" description="YNCE-like beta-propeller" evidence="5">
    <location>
        <begin position="53"/>
        <end position="342"/>
    </location>
</feature>
<dbReference type="InterPro" id="IPR011044">
    <property type="entry name" value="Quino_amine_DH_bsu"/>
</dbReference>
<dbReference type="EMBL" id="CVRB01000002">
    <property type="protein sequence ID" value="CRK82141.1"/>
    <property type="molecule type" value="Genomic_DNA"/>
</dbReference>
<dbReference type="Proteomes" id="UP000199087">
    <property type="component" value="Unassembled WGS sequence"/>
</dbReference>
<keyword evidence="1 4" id="KW-0732">Signal</keyword>
<keyword evidence="2" id="KW-0378">Hydrolase</keyword>
<dbReference type="InterPro" id="IPR007312">
    <property type="entry name" value="Phosphoesterase"/>
</dbReference>
<dbReference type="Gene3D" id="3.40.720.10">
    <property type="entry name" value="Alkaline Phosphatase, subunit A"/>
    <property type="match status" value="1"/>
</dbReference>
<feature type="signal peptide" evidence="4">
    <location>
        <begin position="1"/>
        <end position="39"/>
    </location>
</feature>
<dbReference type="STRING" id="1499688.BN000_02062"/>
<organism evidence="6 7">
    <name type="scientific">Neobacillus massiliamazoniensis</name>
    <dbReference type="NCBI Taxonomy" id="1499688"/>
    <lineage>
        <taxon>Bacteria</taxon>
        <taxon>Bacillati</taxon>
        <taxon>Bacillota</taxon>
        <taxon>Bacilli</taxon>
        <taxon>Bacillales</taxon>
        <taxon>Bacillaceae</taxon>
        <taxon>Neobacillus</taxon>
    </lineage>
</organism>
<evidence type="ECO:0000313" key="6">
    <source>
        <dbReference type="EMBL" id="CRK82141.1"/>
    </source>
</evidence>
<proteinExistence type="predicted"/>
<evidence type="ECO:0000313" key="7">
    <source>
        <dbReference type="Proteomes" id="UP000199087"/>
    </source>
</evidence>
<dbReference type="InterPro" id="IPR048433">
    <property type="entry name" value="YNCE-like_beta-prop"/>
</dbReference>
<dbReference type="AlphaFoldDB" id="A0A0U1NVT8"/>
<evidence type="ECO:0000259" key="5">
    <source>
        <dbReference type="Pfam" id="PF21783"/>
    </source>
</evidence>
<dbReference type="RefSeq" id="WP_176699727.1">
    <property type="nucleotide sequence ID" value="NZ_CVRB01000002.1"/>
</dbReference>
<evidence type="ECO:0000256" key="4">
    <source>
        <dbReference type="SAM" id="SignalP"/>
    </source>
</evidence>
<feature type="region of interest" description="Disordered" evidence="3">
    <location>
        <begin position="840"/>
        <end position="867"/>
    </location>
</feature>
<dbReference type="PANTHER" id="PTHR47197:SF3">
    <property type="entry name" value="DIHYDRO-HEME D1 DEHYDROGENASE"/>
    <property type="match status" value="1"/>
</dbReference>
<dbReference type="Pfam" id="PF21783">
    <property type="entry name" value="YNCE"/>
    <property type="match status" value="1"/>
</dbReference>
<dbReference type="NCBIfam" id="TIGR02276">
    <property type="entry name" value="beta_rpt_yvtn"/>
    <property type="match status" value="1"/>
</dbReference>
<dbReference type="InterPro" id="IPR011964">
    <property type="entry name" value="YVTN_b-propeller_repeat"/>
</dbReference>
<evidence type="ECO:0000256" key="2">
    <source>
        <dbReference type="ARBA" id="ARBA00022801"/>
    </source>
</evidence>
<accession>A0A0U1NVT8</accession>
<dbReference type="InterPro" id="IPR017850">
    <property type="entry name" value="Alkaline_phosphatase_core_sf"/>
</dbReference>
<reference evidence="7" key="1">
    <citation type="submission" date="2015-05" db="EMBL/GenBank/DDBJ databases">
        <authorList>
            <person name="Urmite Genomes"/>
        </authorList>
    </citation>
    <scope>NUCLEOTIDE SEQUENCE [LARGE SCALE GENOMIC DNA]</scope>
    <source>
        <strain evidence="7">LF1</strain>
    </source>
</reference>
<sequence precursor="true">MKGNQKKLKQLLKHKFVSKSAIAALTCAGVVALSGVGMAADVFTAPHAGPQADGTSITPAGWKVTPVGTQQKAGYFPGNAVLSPDGSAVLVPNIIHDQNGKQTVQVMDAKNGSVLQVVELNGNAGQGVAPGITFSHDGTHVYLATANKNTVVVFGWDSSVHKLSLEKTIPLPKGTYPQDVAVSKDDSTVYVTGQLSNKLVAVDVATGQTSQADVGAYPFAVVISEDGKTAYVSNQGEKSLSVLNVEGLTMTPKSTITVGTHPNRMLVDAKQNRMFVANGDSDTISVIDTTKNTVSDTISVEPFRGAHAGTQPNNLALSSNGDTLYVTNGGNNDVAVVNVSDKGKFGRIKGLIPTGWYPTGVQVTPDNQLLITSAKGSGTGPNKGTDPSNPNSYPYIENLLAGTLAVLPTPSEDQLAKYTQQVNDNNDFHQKNKVRGFDEKDTGTIVPHNVGDSSPIKHIIYIVKENRTYDQVLGDLKNPDGTPRGNGDPSITLFGQDVTPNQHKFAQQFVTLDNFYGDGEVSQNGWQWATQASSNHYNEVGTAQGYAGNGSQYDSEGYHPDVAAGSANPADAYLWDKLADHNITFRNYGQFVVPSSWINSNEGIQTEPGKYYPHDKILNNNTNHDYPWFDMGKSDQQRFDIWNKDFQSYVANNNMPTMQFIDLPRDHTAGGATAKQLVADNDLALGKIVDAVSHSKYWKDTAIFVVEDDTQAGSDHVDAHRTIAQVISPYTQTGKVDSHFYSQVSMLRTMELFLGIEPMSQYDAAAVPMIWSFTDKPNFAPYNTLAPSVAPYNTLTPTTQTAVPSNSVMTQSQMVGQPDQADPQKLNEDIWKAIKGPHVRMPEPQHNVIGNGTDDEQASKNNASVGW</sequence>
<name>A0A0U1NVT8_9BACI</name>
<dbReference type="InterPro" id="IPR015943">
    <property type="entry name" value="WD40/YVTN_repeat-like_dom_sf"/>
</dbReference>
<feature type="chain" id="PRO_5006712353" evidence="4">
    <location>
        <begin position="40"/>
        <end position="867"/>
    </location>
</feature>
<evidence type="ECO:0000256" key="1">
    <source>
        <dbReference type="ARBA" id="ARBA00022729"/>
    </source>
</evidence>
<evidence type="ECO:0000256" key="3">
    <source>
        <dbReference type="SAM" id="MobiDB-lite"/>
    </source>
</evidence>
<gene>
    <name evidence="6" type="ORF">BN000_02062</name>
</gene>
<protein>
    <submittedName>
        <fullName evidence="6">40-residue YVTN family beta-propeller repeat-containing protein</fullName>
    </submittedName>
</protein>